<dbReference type="FunFam" id="1.10.418.10:FF:000001">
    <property type="entry name" value="Actinin alpha 1"/>
    <property type="match status" value="1"/>
</dbReference>
<feature type="domain" description="Calponin-homology (CH)" evidence="12">
    <location>
        <begin position="50"/>
        <end position="155"/>
    </location>
</feature>
<dbReference type="PROSITE" id="PS00019">
    <property type="entry name" value="ACTININ_1"/>
    <property type="match status" value="1"/>
</dbReference>
<dbReference type="GO" id="GO:0016020">
    <property type="term" value="C:membrane"/>
    <property type="evidence" value="ECO:0007669"/>
    <property type="project" value="UniProtKB-ARBA"/>
</dbReference>
<feature type="coiled-coil region" evidence="9">
    <location>
        <begin position="989"/>
        <end position="1030"/>
    </location>
</feature>
<feature type="coiled-coil region" evidence="9">
    <location>
        <begin position="1635"/>
        <end position="1690"/>
    </location>
</feature>
<dbReference type="Pfam" id="PF00435">
    <property type="entry name" value="Spectrin"/>
    <property type="match status" value="17"/>
</dbReference>
<evidence type="ECO:0000256" key="5">
    <source>
        <dbReference type="ARBA" id="ARBA00022737"/>
    </source>
</evidence>
<dbReference type="InterPro" id="IPR011993">
    <property type="entry name" value="PH-like_dom_sf"/>
</dbReference>
<dbReference type="InterPro" id="IPR016343">
    <property type="entry name" value="Spectrin_bsu"/>
</dbReference>
<evidence type="ECO:0000256" key="2">
    <source>
        <dbReference type="ARBA" id="ARBA00006826"/>
    </source>
</evidence>
<feature type="compositionally biased region" description="Basic and acidic residues" evidence="10">
    <location>
        <begin position="2094"/>
        <end position="2104"/>
    </location>
</feature>
<evidence type="ECO:0000256" key="4">
    <source>
        <dbReference type="ARBA" id="ARBA00022490"/>
    </source>
</evidence>
<dbReference type="PIRSF" id="PIRSF002297">
    <property type="entry name" value="Spectrin_beta_subunit"/>
    <property type="match status" value="1"/>
</dbReference>
<dbReference type="SMART" id="SM00150">
    <property type="entry name" value="SPEC"/>
    <property type="match status" value="17"/>
</dbReference>
<dbReference type="InterPro" id="IPR018159">
    <property type="entry name" value="Spectrin/alpha-actinin"/>
</dbReference>
<evidence type="ECO:0000259" key="12">
    <source>
        <dbReference type="PROSITE" id="PS50021"/>
    </source>
</evidence>
<dbReference type="PANTHER" id="PTHR11915">
    <property type="entry name" value="SPECTRIN/FILAMIN RELATED CYTOSKELETAL PROTEIN"/>
    <property type="match status" value="1"/>
</dbReference>
<feature type="compositionally biased region" description="Polar residues" evidence="10">
    <location>
        <begin position="2322"/>
        <end position="2341"/>
    </location>
</feature>
<feature type="region of interest" description="Disordered" evidence="10">
    <location>
        <begin position="2094"/>
        <end position="2200"/>
    </location>
</feature>
<protein>
    <recommendedName>
        <fullName evidence="8">Spectrin beta chain</fullName>
    </recommendedName>
</protein>
<keyword evidence="6 8" id="KW-0009">Actin-binding</keyword>
<dbReference type="CDD" id="cd00176">
    <property type="entry name" value="SPEC"/>
    <property type="match status" value="9"/>
</dbReference>
<dbReference type="InterPro" id="IPR001849">
    <property type="entry name" value="PH_domain"/>
</dbReference>
<dbReference type="Gene3D" id="1.20.58.60">
    <property type="match status" value="11"/>
</dbReference>
<keyword evidence="3 8" id="KW-0117">Actin capping</keyword>
<evidence type="ECO:0000256" key="1">
    <source>
        <dbReference type="ARBA" id="ARBA00004245"/>
    </source>
</evidence>
<sequence length="2355" mass="274321">MTTDVSVNVRWDPDTQREIDDFEYDYDGGNSSSRLFERSRIRALADERETVQKKTFCKWVNSHLIRANCKISDLYTDLRDGKKLIKLLEILSGERLPKPTKGKMRIHCLENVDKALQFLLREQRVHLENLGSHDIVDGNPRLTLGLIWTIILRFQIQDITIEEIDNQETKSAKDALLLWAQMKTAGYNNVNVRNFTSSWKDGLAFNAIIHKHRPDLIQYEKLNKSEPIKNLNNAFQVAEEKLGLARLLDAEDVWTDNPDEKSIITYVVTYYHYFSKMKAETVQGRRIGGVMGKAMENEKLITDYERLTSDLLHWIETKIIDLSDRTFANSLDGVQQQLAQFNSYRTKEKPPKFSDKGNLEIALFTIQSRLRANNQKPYTPGDGKTLNDINRAWERLERSEHERELALREEMIRQEKLKQLAWRFDKKAGMREQWLSENQRLISKDTFGDDLPAVEAASKKHEAIETDIMAYEDRVQAVVSVANELKAENYHDSERIIARKDNVIKLWNYLLELLANRRMRLEKCMTLQHIFHEMQYLDATMADLRAKLKSDDYGKHLMGVEDLLQKHSLIEADINMLGERIRNVVRASEDFIDDETEAYKPCEPSRIKSRNADLERDYADLVKQAMARRKRLEDSRQFWQFHWDVDQEESWIKEKKRILSSDDIGHDLSTVHMLIGKNKTLEDELGAHEQQTMDVLKSGEDLVKSGHQNSADIQARINQVEAEWDRLKELQAIRTNRLNEAIDFHQFFTDADDVDAWMLDTFRLVTSKDVGVDEVNADSLLRKHDKIHKDLEAYRDVINNLRQQTERLGENDRSSPQVAERLTSIEKRYAELLDLSNQRKQRLIDASALYKLFNEANGVEQWIVEKRKMLNSMQPTQDMEDTEVMRHRFETFEQEMENNKGRVEYVNNLTRNLVEAGHPDSKAIIKRQEQLDRLWNDLKNDTDKKRASIEAAHGVQTFYLDCSETVSWIDEKTKSLKDTEELGNNLSGIMTLQRRLNGMERDLKAIQDKLAELEAEKKRIEKEHPEEAKQINEEVERIRASWVDLNKLKKDRDAKLEEAGDVHRFLRDLDHFQAWLSKTQKDIASEDIPSSLPEAEQLLARHKQIKEEVDNYKDDHRKMMEYGEGLTRDQADPQYLFLRQRLQSLDDDWKALHKMLENRERFLSQQHALQMFLRDAKQAETVLNQQENYLCKDEIPSNLEEAEELIKKHEAFLTSMDANEEKLRSVDSFAQRLELDGHFASDNDRDKVSSKANAIAERRNANLRRAAEMTDRLKDQLQLQQFLSNCDELQEWMQEKSIVAEDETYRSAKTLHSKWTRHRAHELEIAANKDRLNRLRQEGEQLKADQPDLVKVVDARLDDIDNQFANLEHVTKEKGQKLFDANRPLLYEQTCDAIDEWIDELEPILSSEPGQDLTGVNLALAKQQNIESQLEDRARQVNELENQAVHLEKIEPEKGEVIKARKIRVEERFQKLQAPILERKQQLIKKKEALQFRRDVEDERMRIREKLPLAQSEDYGNNLHDVQVLLRKNQSLRNEIDNHEPRIMNICQTGNRLIEEGHENAPEFKKLIELLLSDWDNLKRTVDNRRVKLLENEKVQQYYFDASEAEQWMSEQELYMMSDDRGKDEFTAQNIKRKHEAIAAAIRDYNNTMNQLKDTANSLINEKVSESERIEQRQSEIDKLYTQLNNLASERRSRLNEALELFKLNREIEDLIQWISERDAIANSHELGQDLDHVIMLRERFKQFAKDTEKCGTERVERVNATADQLILSGHADNNMIANWKEMLEEAWTDLLEIIKTRSLELAASHRSHQFFHDCRDLNNRITEKKNSLNDDVGRDAASVAMSQRKHEQFEHDLQPLIDAAELIRKESAELQTSYAGSKSQEIRTKEQEVTTALQQLLSMCEARRKRLDETSDLFKFLNKIRELMSWMEDVVRQMNTSEKPRDVGGVEQLMKNHQDLKAEIESKQALFEECFNLGAELLSRNHYAAPEISEKLDSLKRRRKEMDDRWEERWDHLKIILEVYQFARDAAVAEAWLVAQDPYLLSTELGHTIEEVLELIKKHEDYEKTAAAQHEHFVALQKPTTFEVRELQLIEEERARSRSRDTTATRGQTATSSRLRSPSDGSQTEVSSLTERGEAERTTSAKSPATARGAEISRASKSGGDTMRASTRSISGRSRSPFNWLRHSSRSLGGRPRSPEVESSIADRPVEDGGLYRGHIYRKHLVDSSSNPASDRKWVKLFFVVKPGQLVAYKDQKHAKQDKYQDQLDLSGALVEEARDYKKPHCIRLKLVDGNEFMFKAKDDAEMNLWIDQLRVACGEVESSTMSQQSSRAQTLPASISSSAPEKKKGGFFTLKRK</sequence>
<dbReference type="GO" id="GO:0003779">
    <property type="term" value="F:actin binding"/>
    <property type="evidence" value="ECO:0007669"/>
    <property type="project" value="UniProtKB-KW"/>
</dbReference>
<evidence type="ECO:0000256" key="3">
    <source>
        <dbReference type="ARBA" id="ARBA00022467"/>
    </source>
</evidence>
<evidence type="ECO:0000259" key="11">
    <source>
        <dbReference type="PROSITE" id="PS50003"/>
    </source>
</evidence>
<dbReference type="EMBL" id="GGYP01005657">
    <property type="protein sequence ID" value="MDE50428.1"/>
    <property type="molecule type" value="Transcribed_RNA"/>
</dbReference>
<dbReference type="GO" id="GO:0016192">
    <property type="term" value="P:vesicle-mediated transport"/>
    <property type="evidence" value="ECO:0007669"/>
    <property type="project" value="UniProtKB-ARBA"/>
</dbReference>
<dbReference type="PROSITE" id="PS50021">
    <property type="entry name" value="CH"/>
    <property type="match status" value="2"/>
</dbReference>
<feature type="coiled-coil region" evidence="9">
    <location>
        <begin position="1947"/>
        <end position="2006"/>
    </location>
</feature>
<dbReference type="GO" id="GO:0051693">
    <property type="term" value="P:actin filament capping"/>
    <property type="evidence" value="ECO:0007669"/>
    <property type="project" value="UniProtKB-UniRule"/>
</dbReference>
<dbReference type="GO" id="GO:0005543">
    <property type="term" value="F:phospholipid binding"/>
    <property type="evidence" value="ECO:0007669"/>
    <property type="project" value="InterPro"/>
</dbReference>
<gene>
    <name evidence="13" type="ORF">g.14605</name>
</gene>
<dbReference type="Pfam" id="PF00307">
    <property type="entry name" value="CH"/>
    <property type="match status" value="2"/>
</dbReference>
<dbReference type="PROSITE" id="PS00020">
    <property type="entry name" value="ACTININ_2"/>
    <property type="match status" value="1"/>
</dbReference>
<keyword evidence="7 8" id="KW-0206">Cytoskeleton</keyword>
<reference evidence="13" key="1">
    <citation type="submission" date="2018-10" db="EMBL/GenBank/DDBJ databases">
        <title>Transcriptome assembly of Aceria tosichella (Wheat curl mite) Type 2.</title>
        <authorList>
            <person name="Scully E.D."/>
            <person name="Geib S.M."/>
            <person name="Palmer N.A."/>
            <person name="Gupta A.K."/>
            <person name="Sarath G."/>
            <person name="Tatineni S."/>
        </authorList>
    </citation>
    <scope>NUCLEOTIDE SEQUENCE</scope>
    <source>
        <strain evidence="13">LincolnNE</strain>
    </source>
</reference>
<feature type="coiled-coil region" evidence="9">
    <location>
        <begin position="1420"/>
        <end position="1450"/>
    </location>
</feature>
<evidence type="ECO:0000256" key="8">
    <source>
        <dbReference type="PIRNR" id="PIRNR002297"/>
    </source>
</evidence>
<evidence type="ECO:0000256" key="6">
    <source>
        <dbReference type="ARBA" id="ARBA00023203"/>
    </source>
</evidence>
<dbReference type="Gene3D" id="1.10.418.10">
    <property type="entry name" value="Calponin-like domain"/>
    <property type="match status" value="2"/>
</dbReference>
<dbReference type="Gene3D" id="2.30.29.30">
    <property type="entry name" value="Pleckstrin-homology domain (PH domain)/Phosphotyrosine-binding domain (PTB)"/>
    <property type="match status" value="1"/>
</dbReference>
<dbReference type="FunFam" id="1.20.58.60:FF:000229">
    <property type="entry name" value="Spectrin beta chain"/>
    <property type="match status" value="1"/>
</dbReference>
<dbReference type="SUPFAM" id="SSF50729">
    <property type="entry name" value="PH domain-like"/>
    <property type="match status" value="1"/>
</dbReference>
<comment type="subcellular location">
    <subcellularLocation>
        <location evidence="1">Cytoplasm</location>
        <location evidence="1">Cytoskeleton</location>
    </subcellularLocation>
</comment>
<feature type="compositionally biased region" description="Polar residues" evidence="10">
    <location>
        <begin position="2108"/>
        <end position="2131"/>
    </location>
</feature>
<feature type="domain" description="PH" evidence="11">
    <location>
        <begin position="2210"/>
        <end position="2316"/>
    </location>
</feature>
<dbReference type="FunFam" id="1.20.58.60:FF:000019">
    <property type="entry name" value="Spectrin beta chain"/>
    <property type="match status" value="1"/>
</dbReference>
<evidence type="ECO:0000313" key="13">
    <source>
        <dbReference type="EMBL" id="MDE50428.1"/>
    </source>
</evidence>
<dbReference type="FunFam" id="1.10.418.10:FF:000004">
    <property type="entry name" value="Spectrin beta chain"/>
    <property type="match status" value="1"/>
</dbReference>
<dbReference type="CDD" id="cd21248">
    <property type="entry name" value="CH_SPTB_like_rpt2"/>
    <property type="match status" value="1"/>
</dbReference>
<dbReference type="FunFam" id="1.20.58.60:FF:000011">
    <property type="entry name" value="Spectrin beta chain"/>
    <property type="match status" value="1"/>
</dbReference>
<evidence type="ECO:0000256" key="10">
    <source>
        <dbReference type="SAM" id="MobiDB-lite"/>
    </source>
</evidence>
<dbReference type="InterPro" id="IPR001715">
    <property type="entry name" value="CH_dom"/>
</dbReference>
<feature type="coiled-coil region" evidence="9">
    <location>
        <begin position="784"/>
        <end position="811"/>
    </location>
</feature>
<dbReference type="PROSITE" id="PS50003">
    <property type="entry name" value="PH_DOMAIN"/>
    <property type="match status" value="1"/>
</dbReference>
<dbReference type="SUPFAM" id="SSF47576">
    <property type="entry name" value="Calponin-homology domain, CH-domain"/>
    <property type="match status" value="1"/>
</dbReference>
<comment type="similarity">
    <text evidence="2 8">Belongs to the spectrin family.</text>
</comment>
<evidence type="ECO:0000256" key="7">
    <source>
        <dbReference type="ARBA" id="ARBA00023212"/>
    </source>
</evidence>
<dbReference type="PRINTS" id="PR00683">
    <property type="entry name" value="SPECTRINPH"/>
</dbReference>
<evidence type="ECO:0000256" key="9">
    <source>
        <dbReference type="SAM" id="Coils"/>
    </source>
</evidence>
<dbReference type="FunFam" id="1.20.58.60:FF:000172">
    <property type="entry name" value="Spectrin beta chain"/>
    <property type="match status" value="1"/>
</dbReference>
<organism evidence="13">
    <name type="scientific">Aceria tosichella</name>
    <name type="common">wheat curl mite</name>
    <dbReference type="NCBI Taxonomy" id="561515"/>
    <lineage>
        <taxon>Eukaryota</taxon>
        <taxon>Metazoa</taxon>
        <taxon>Ecdysozoa</taxon>
        <taxon>Arthropoda</taxon>
        <taxon>Chelicerata</taxon>
        <taxon>Arachnida</taxon>
        <taxon>Acari</taxon>
        <taxon>Acariformes</taxon>
        <taxon>Trombidiformes</taxon>
        <taxon>Prostigmata</taxon>
        <taxon>Eupodina</taxon>
        <taxon>Eriophyoidea</taxon>
        <taxon>Eriophyidae</taxon>
        <taxon>Eriophyinae</taxon>
        <taxon>Aceriini</taxon>
        <taxon>Aceria</taxon>
    </lineage>
</organism>
<dbReference type="FunFam" id="1.20.58.60:FF:000106">
    <property type="entry name" value="Spectrin beta chain"/>
    <property type="match status" value="1"/>
</dbReference>
<dbReference type="CDD" id="cd21246">
    <property type="entry name" value="CH_SPTB-like_rpt1"/>
    <property type="match status" value="1"/>
</dbReference>
<feature type="domain" description="Calponin-homology (CH)" evidence="12">
    <location>
        <begin position="170"/>
        <end position="275"/>
    </location>
</feature>
<feature type="compositionally biased region" description="Polar residues" evidence="10">
    <location>
        <begin position="2165"/>
        <end position="2178"/>
    </location>
</feature>
<dbReference type="Pfam" id="PF00169">
    <property type="entry name" value="PH"/>
    <property type="match status" value="1"/>
</dbReference>
<dbReference type="InterPro" id="IPR001589">
    <property type="entry name" value="Actinin_actin-bd_CS"/>
</dbReference>
<dbReference type="InterPro" id="IPR002017">
    <property type="entry name" value="Spectrin_repeat"/>
</dbReference>
<dbReference type="GO" id="GO:0008091">
    <property type="term" value="C:spectrin"/>
    <property type="evidence" value="ECO:0007669"/>
    <property type="project" value="InterPro"/>
</dbReference>
<dbReference type="SMART" id="SM00233">
    <property type="entry name" value="PH"/>
    <property type="match status" value="1"/>
</dbReference>
<dbReference type="InterPro" id="IPR036872">
    <property type="entry name" value="CH_dom_sf"/>
</dbReference>
<feature type="region of interest" description="Disordered" evidence="10">
    <location>
        <begin position="2322"/>
        <end position="2355"/>
    </location>
</feature>
<dbReference type="SUPFAM" id="SSF46966">
    <property type="entry name" value="Spectrin repeat"/>
    <property type="match status" value="13"/>
</dbReference>
<proteinExistence type="inferred from homology"/>
<keyword evidence="5" id="KW-0677">Repeat</keyword>
<accession>A0A6G1SJ52</accession>
<keyword evidence="9" id="KW-0175">Coiled coil</keyword>
<dbReference type="GO" id="GO:0005200">
    <property type="term" value="F:structural constituent of cytoskeleton"/>
    <property type="evidence" value="ECO:0007669"/>
    <property type="project" value="UniProtKB-UniRule"/>
</dbReference>
<dbReference type="InterPro" id="IPR001605">
    <property type="entry name" value="PH_dom-spectrin-type"/>
</dbReference>
<dbReference type="SMART" id="SM00033">
    <property type="entry name" value="CH"/>
    <property type="match status" value="2"/>
</dbReference>
<name>A0A6G1SJ52_9ACAR</name>
<keyword evidence="4 8" id="KW-0963">Cytoplasm</keyword>
<dbReference type="FunFam" id="1.20.58.60:FF:000028">
    <property type="entry name" value="Spectrin beta chain"/>
    <property type="match status" value="1"/>
</dbReference>
<feature type="coiled-coil region" evidence="9">
    <location>
        <begin position="1318"/>
        <end position="1345"/>
    </location>
</feature>